<reference evidence="3 4" key="1">
    <citation type="submission" date="2017-08" db="EMBL/GenBank/DDBJ databases">
        <title>Complete genome of Colwellia sp. NB097-1, a psychrophile bacterium ioslated from Bering Sea.</title>
        <authorList>
            <person name="Chen X."/>
        </authorList>
    </citation>
    <scope>NUCLEOTIDE SEQUENCE [LARGE SCALE GENOMIC DNA]</scope>
    <source>
        <strain evidence="3 4">NB097-1</strain>
    </source>
</reference>
<feature type="compositionally biased region" description="Basic and acidic residues" evidence="1">
    <location>
        <begin position="65"/>
        <end position="76"/>
    </location>
</feature>
<gene>
    <name evidence="3" type="ORF">B5D82_19260</name>
</gene>
<sequence length="76" mass="8509">MFSILNEAWVAPTIVIIALVILIGNLSTFQKSAKTPLRKKSLNDLKETIPRTQKSPHKMPTVTKDTVHSHKTKNSD</sequence>
<evidence type="ECO:0000313" key="3">
    <source>
        <dbReference type="EMBL" id="ASP49719.1"/>
    </source>
</evidence>
<dbReference type="Proteomes" id="UP000202259">
    <property type="component" value="Chromosome"/>
</dbReference>
<evidence type="ECO:0000256" key="1">
    <source>
        <dbReference type="SAM" id="MobiDB-lite"/>
    </source>
</evidence>
<dbReference type="EMBL" id="CP020465">
    <property type="protein sequence ID" value="ASP49719.1"/>
    <property type="molecule type" value="Genomic_DNA"/>
</dbReference>
<accession>A0A222GCX1</accession>
<feature type="transmembrane region" description="Helical" evidence="2">
    <location>
        <begin position="6"/>
        <end position="29"/>
    </location>
</feature>
<feature type="region of interest" description="Disordered" evidence="1">
    <location>
        <begin position="32"/>
        <end position="76"/>
    </location>
</feature>
<keyword evidence="2" id="KW-0472">Membrane</keyword>
<dbReference type="AlphaFoldDB" id="A0A222GCX1"/>
<evidence type="ECO:0000256" key="2">
    <source>
        <dbReference type="SAM" id="Phobius"/>
    </source>
</evidence>
<evidence type="ECO:0000313" key="4">
    <source>
        <dbReference type="Proteomes" id="UP000202259"/>
    </source>
</evidence>
<name>A0A222GCX1_9GAMM</name>
<protein>
    <submittedName>
        <fullName evidence="3">Uncharacterized protein</fullName>
    </submittedName>
</protein>
<organism evidence="3 4">
    <name type="scientific">Cognaticolwellia beringensis</name>
    <dbReference type="NCBI Taxonomy" id="1967665"/>
    <lineage>
        <taxon>Bacteria</taxon>
        <taxon>Pseudomonadati</taxon>
        <taxon>Pseudomonadota</taxon>
        <taxon>Gammaproteobacteria</taxon>
        <taxon>Alteromonadales</taxon>
        <taxon>Colwelliaceae</taxon>
        <taxon>Cognaticolwellia</taxon>
    </lineage>
</organism>
<keyword evidence="2" id="KW-1133">Transmembrane helix</keyword>
<dbReference type="RefSeq" id="WP_081154049.1">
    <property type="nucleotide sequence ID" value="NZ_CP020465.1"/>
</dbReference>
<proteinExistence type="predicted"/>
<keyword evidence="2" id="KW-0812">Transmembrane</keyword>
<dbReference type="OrthoDB" id="6228913at2"/>
<dbReference type="KEGG" id="cber:B5D82_19260"/>
<keyword evidence="4" id="KW-1185">Reference proteome</keyword>